<reference evidence="2 3" key="1">
    <citation type="submission" date="2018-06" db="EMBL/GenBank/DDBJ databases">
        <title>Genomic Encyclopedia of Type Strains, Phase III (KMG-III): the genomes of soil and plant-associated and newly described type strains.</title>
        <authorList>
            <person name="Whitman W."/>
        </authorList>
    </citation>
    <scope>NUCLEOTIDE SEQUENCE [LARGE SCALE GENOMIC DNA]</scope>
    <source>
        <strain evidence="2 3">CECT 7732</strain>
    </source>
</reference>
<sequence length="295" mass="32821">MQVHMQDIYDNQGQVKEPVADVLSGHKHLLSLLPNLTLLNHHIQAQQDVTLEEEAQAGLYFSFLGTQAIRTVEDIQSVQIRYQASPISGHFEMAKGQQQSLLQIRISPNLLASVLGETEDQIIQHFSSMQKALSDNGMTISLPMTTKTKQIIAPVLAHNGHSISLAGHIYSVIFTLIEQLQMLSHLSRCEDCQSKLFHAQNLIEAPEHDKITVQKLATLTGLNTEALMIGFYLVVGQSIESYCTQSKIKYAAARLRQDPTAKSHIVAESGFSEDQFEAAFIKHFGVSSHHYGQIH</sequence>
<dbReference type="Proteomes" id="UP000252086">
    <property type="component" value="Unassembled WGS sequence"/>
</dbReference>
<protein>
    <submittedName>
        <fullName evidence="2">AraC-like DNA-binding protein</fullName>
    </submittedName>
</protein>
<evidence type="ECO:0000313" key="3">
    <source>
        <dbReference type="Proteomes" id="UP000252086"/>
    </source>
</evidence>
<dbReference type="SMART" id="SM00342">
    <property type="entry name" value="HTH_ARAC"/>
    <property type="match status" value="1"/>
</dbReference>
<dbReference type="InterPro" id="IPR018060">
    <property type="entry name" value="HTH_AraC"/>
</dbReference>
<evidence type="ECO:0000313" key="2">
    <source>
        <dbReference type="EMBL" id="RBO82283.1"/>
    </source>
</evidence>
<keyword evidence="2" id="KW-0238">DNA-binding</keyword>
<dbReference type="AlphaFoldDB" id="A0A366CWU5"/>
<gene>
    <name evidence="2" type="ORF">DFP76_106111</name>
</gene>
<keyword evidence="3" id="KW-1185">Reference proteome</keyword>
<feature type="domain" description="HTH araC/xylS-type" evidence="1">
    <location>
        <begin position="197"/>
        <end position="294"/>
    </location>
</feature>
<name>A0A366CWU5_9GAMM</name>
<comment type="caution">
    <text evidence="2">The sequence shown here is derived from an EMBL/GenBank/DDBJ whole genome shotgun (WGS) entry which is preliminary data.</text>
</comment>
<organism evidence="2 3">
    <name type="scientific">Marinomonas aquiplantarum</name>
    <dbReference type="NCBI Taxonomy" id="491951"/>
    <lineage>
        <taxon>Bacteria</taxon>
        <taxon>Pseudomonadati</taxon>
        <taxon>Pseudomonadota</taxon>
        <taxon>Gammaproteobacteria</taxon>
        <taxon>Oceanospirillales</taxon>
        <taxon>Oceanospirillaceae</taxon>
        <taxon>Marinomonas</taxon>
    </lineage>
</organism>
<dbReference type="GO" id="GO:0043565">
    <property type="term" value="F:sequence-specific DNA binding"/>
    <property type="evidence" value="ECO:0007669"/>
    <property type="project" value="InterPro"/>
</dbReference>
<dbReference type="EMBL" id="QNRF01000006">
    <property type="protein sequence ID" value="RBO82283.1"/>
    <property type="molecule type" value="Genomic_DNA"/>
</dbReference>
<dbReference type="RefSeq" id="WP_113874955.1">
    <property type="nucleotide sequence ID" value="NZ_QNRF01000006.1"/>
</dbReference>
<accession>A0A366CWU5</accession>
<evidence type="ECO:0000259" key="1">
    <source>
        <dbReference type="PROSITE" id="PS01124"/>
    </source>
</evidence>
<proteinExistence type="predicted"/>
<dbReference type="Gene3D" id="1.10.10.60">
    <property type="entry name" value="Homeodomain-like"/>
    <property type="match status" value="1"/>
</dbReference>
<dbReference type="PROSITE" id="PS01124">
    <property type="entry name" value="HTH_ARAC_FAMILY_2"/>
    <property type="match status" value="1"/>
</dbReference>
<dbReference type="GO" id="GO:0003700">
    <property type="term" value="F:DNA-binding transcription factor activity"/>
    <property type="evidence" value="ECO:0007669"/>
    <property type="project" value="InterPro"/>
</dbReference>
<dbReference type="OrthoDB" id="6101802at2"/>